<gene>
    <name evidence="4" type="ORF">Mam01_01980</name>
</gene>
<name>A0ABQ4F5D9_9ACTN</name>
<dbReference type="Pfam" id="PF04892">
    <property type="entry name" value="VanZ"/>
    <property type="match status" value="1"/>
</dbReference>
<feature type="transmembrane region" description="Helical" evidence="2">
    <location>
        <begin position="117"/>
        <end position="138"/>
    </location>
</feature>
<keyword evidence="2" id="KW-0472">Membrane</keyword>
<dbReference type="PANTHER" id="PTHR36834:SF1">
    <property type="entry name" value="INTEGRAL MEMBRANE PROTEIN"/>
    <property type="match status" value="1"/>
</dbReference>
<feature type="domain" description="VanZ-like" evidence="3">
    <location>
        <begin position="93"/>
        <end position="194"/>
    </location>
</feature>
<feature type="transmembrane region" description="Helical" evidence="2">
    <location>
        <begin position="78"/>
        <end position="97"/>
    </location>
</feature>
<evidence type="ECO:0000313" key="5">
    <source>
        <dbReference type="Proteomes" id="UP000651728"/>
    </source>
</evidence>
<dbReference type="EMBL" id="BOOB01000002">
    <property type="protein sequence ID" value="GIH30034.1"/>
    <property type="molecule type" value="Genomic_DNA"/>
</dbReference>
<proteinExistence type="predicted"/>
<sequence length="228" mass="24275">MKESGRIGRRLIGALADGLSHACRCHHDRVHEAWDAWGHVVVGAVAALPVAAVLVFVLARHRGRRGHPFPRRTAVADVAMVAGTAPWIWMILTPGTGQGVQLIPLLDLANQITRMPPGAAFVQIGGNLLVFAALGAMLPVRSARFASLRAVAAVAATSSLTVEILQYVLRLGRVSSVDDVILNTAGAVLAALATRRWWMPKHKADERAVTPSGPAGGGRRRRARATPR</sequence>
<evidence type="ECO:0000256" key="2">
    <source>
        <dbReference type="SAM" id="Phobius"/>
    </source>
</evidence>
<keyword evidence="5" id="KW-1185">Reference proteome</keyword>
<protein>
    <recommendedName>
        <fullName evidence="3">VanZ-like domain-containing protein</fullName>
    </recommendedName>
</protein>
<dbReference type="PANTHER" id="PTHR36834">
    <property type="entry name" value="MEMBRANE PROTEIN-RELATED"/>
    <property type="match status" value="1"/>
</dbReference>
<evidence type="ECO:0000313" key="4">
    <source>
        <dbReference type="EMBL" id="GIH30034.1"/>
    </source>
</evidence>
<organism evidence="4 5">
    <name type="scientific">Microbispora amethystogenes</name>
    <dbReference type="NCBI Taxonomy" id="1427754"/>
    <lineage>
        <taxon>Bacteria</taxon>
        <taxon>Bacillati</taxon>
        <taxon>Actinomycetota</taxon>
        <taxon>Actinomycetes</taxon>
        <taxon>Streptosporangiales</taxon>
        <taxon>Streptosporangiaceae</taxon>
        <taxon>Microbispora</taxon>
    </lineage>
</organism>
<keyword evidence="2" id="KW-0812">Transmembrane</keyword>
<accession>A0ABQ4F5D9</accession>
<feature type="transmembrane region" description="Helical" evidence="2">
    <location>
        <begin position="36"/>
        <end position="58"/>
    </location>
</feature>
<evidence type="ECO:0000259" key="3">
    <source>
        <dbReference type="Pfam" id="PF04892"/>
    </source>
</evidence>
<dbReference type="Proteomes" id="UP000651728">
    <property type="component" value="Unassembled WGS sequence"/>
</dbReference>
<feature type="compositionally biased region" description="Basic residues" evidence="1">
    <location>
        <begin position="218"/>
        <end position="228"/>
    </location>
</feature>
<reference evidence="4 5" key="1">
    <citation type="submission" date="2021-01" db="EMBL/GenBank/DDBJ databases">
        <title>Whole genome shotgun sequence of Microbispora amethystogenes NBRC 101907.</title>
        <authorList>
            <person name="Komaki H."/>
            <person name="Tamura T."/>
        </authorList>
    </citation>
    <scope>NUCLEOTIDE SEQUENCE [LARGE SCALE GENOMIC DNA]</scope>
    <source>
        <strain evidence="4 5">NBRC 101907</strain>
    </source>
</reference>
<comment type="caution">
    <text evidence="4">The sequence shown here is derived from an EMBL/GenBank/DDBJ whole genome shotgun (WGS) entry which is preliminary data.</text>
</comment>
<dbReference type="InterPro" id="IPR053150">
    <property type="entry name" value="Teicoplanin_resist-assoc"/>
</dbReference>
<evidence type="ECO:0000256" key="1">
    <source>
        <dbReference type="SAM" id="MobiDB-lite"/>
    </source>
</evidence>
<feature type="region of interest" description="Disordered" evidence="1">
    <location>
        <begin position="203"/>
        <end position="228"/>
    </location>
</feature>
<keyword evidence="2" id="KW-1133">Transmembrane helix</keyword>
<dbReference type="InterPro" id="IPR006976">
    <property type="entry name" value="VanZ-like"/>
</dbReference>